<protein>
    <submittedName>
        <fullName evidence="1">Uncharacterized protein</fullName>
    </submittedName>
</protein>
<accession>A0A8H5H0P1</accession>
<keyword evidence="2" id="KW-1185">Reference proteome</keyword>
<evidence type="ECO:0000313" key="2">
    <source>
        <dbReference type="Proteomes" id="UP000518752"/>
    </source>
</evidence>
<gene>
    <name evidence="1" type="ORF">D9757_012413</name>
</gene>
<proteinExistence type="predicted"/>
<dbReference type="EMBL" id="JAACJN010000101">
    <property type="protein sequence ID" value="KAF5374547.1"/>
    <property type="molecule type" value="Genomic_DNA"/>
</dbReference>
<reference evidence="1 2" key="1">
    <citation type="journal article" date="2020" name="ISME J.">
        <title>Uncovering the hidden diversity of litter-decomposition mechanisms in mushroom-forming fungi.</title>
        <authorList>
            <person name="Floudas D."/>
            <person name="Bentzer J."/>
            <person name="Ahren D."/>
            <person name="Johansson T."/>
            <person name="Persson P."/>
            <person name="Tunlid A."/>
        </authorList>
    </citation>
    <scope>NUCLEOTIDE SEQUENCE [LARGE SCALE GENOMIC DNA]</scope>
    <source>
        <strain evidence="1 2">CBS 406.79</strain>
    </source>
</reference>
<dbReference type="AlphaFoldDB" id="A0A8H5H0P1"/>
<name>A0A8H5H0P1_9AGAR</name>
<dbReference type="Proteomes" id="UP000518752">
    <property type="component" value="Unassembled WGS sequence"/>
</dbReference>
<evidence type="ECO:0000313" key="1">
    <source>
        <dbReference type="EMBL" id="KAF5374547.1"/>
    </source>
</evidence>
<sequence>MLGGYSRPSDNASIFEFGSPMSIDPSWNSLISSASTAGVYRSQSTTIASAWGAVDFQWPDILPAAASIFDCVACRTWNQCQTSSSTSSASLCKLGRGRFNGIRLCLAIHQPHDFRGSGSPALDPYSSRGQRRSMLGSQHIRFDDLASLCRRRAPSSRAIPLKIVLSPFTPNSQFGELAHINFACPQLEVGSQVWADDCLLSSFYYAVCLYNPTHSSSQSRSSGATSHPTLKLLQFSPLFDFGGPK</sequence>
<comment type="caution">
    <text evidence="1">The sequence shown here is derived from an EMBL/GenBank/DDBJ whole genome shotgun (WGS) entry which is preliminary data.</text>
</comment>
<organism evidence="1 2">
    <name type="scientific">Collybiopsis confluens</name>
    <dbReference type="NCBI Taxonomy" id="2823264"/>
    <lineage>
        <taxon>Eukaryota</taxon>
        <taxon>Fungi</taxon>
        <taxon>Dikarya</taxon>
        <taxon>Basidiomycota</taxon>
        <taxon>Agaricomycotina</taxon>
        <taxon>Agaricomycetes</taxon>
        <taxon>Agaricomycetidae</taxon>
        <taxon>Agaricales</taxon>
        <taxon>Marasmiineae</taxon>
        <taxon>Omphalotaceae</taxon>
        <taxon>Collybiopsis</taxon>
    </lineage>
</organism>